<keyword evidence="1" id="KW-1133">Transmembrane helix</keyword>
<evidence type="ECO:0000313" key="3">
    <source>
        <dbReference type="Proteomes" id="UP000649573"/>
    </source>
</evidence>
<sequence>MLFAGLLLLTYTAGLTLLVGGVALASFALIVLEIGVTAVFPVLVTFRAWQRMRRRSDDD</sequence>
<dbReference type="EMBL" id="BMRE01000054">
    <property type="protein sequence ID" value="GGU73799.1"/>
    <property type="molecule type" value="Genomic_DNA"/>
</dbReference>
<accession>A0ABQ2V865</accession>
<keyword evidence="3" id="KW-1185">Reference proteome</keyword>
<evidence type="ECO:0000313" key="2">
    <source>
        <dbReference type="EMBL" id="GGU73799.1"/>
    </source>
</evidence>
<evidence type="ECO:0000256" key="1">
    <source>
        <dbReference type="SAM" id="Phobius"/>
    </source>
</evidence>
<organism evidence="2 3">
    <name type="scientific">Lentzea flava</name>
    <dbReference type="NCBI Taxonomy" id="103732"/>
    <lineage>
        <taxon>Bacteria</taxon>
        <taxon>Bacillati</taxon>
        <taxon>Actinomycetota</taxon>
        <taxon>Actinomycetes</taxon>
        <taxon>Pseudonocardiales</taxon>
        <taxon>Pseudonocardiaceae</taxon>
        <taxon>Lentzea</taxon>
    </lineage>
</organism>
<reference evidence="3" key="1">
    <citation type="journal article" date="2019" name="Int. J. Syst. Evol. Microbiol.">
        <title>The Global Catalogue of Microorganisms (GCM) 10K type strain sequencing project: providing services to taxonomists for standard genome sequencing and annotation.</title>
        <authorList>
            <consortium name="The Broad Institute Genomics Platform"/>
            <consortium name="The Broad Institute Genome Sequencing Center for Infectious Disease"/>
            <person name="Wu L."/>
            <person name="Ma J."/>
        </authorList>
    </citation>
    <scope>NUCLEOTIDE SEQUENCE [LARGE SCALE GENOMIC DNA]</scope>
    <source>
        <strain evidence="3">JCM 3296</strain>
    </source>
</reference>
<evidence type="ECO:0008006" key="4">
    <source>
        <dbReference type="Google" id="ProtNLM"/>
    </source>
</evidence>
<name>A0ABQ2V865_9PSEU</name>
<keyword evidence="1" id="KW-0812">Transmembrane</keyword>
<proteinExistence type="predicted"/>
<dbReference type="Proteomes" id="UP000649573">
    <property type="component" value="Unassembled WGS sequence"/>
</dbReference>
<protein>
    <recommendedName>
        <fullName evidence="4">Membrane transport protein MMPL domain-containing protein</fullName>
    </recommendedName>
</protein>
<feature type="transmembrane region" description="Helical" evidence="1">
    <location>
        <begin position="24"/>
        <end position="46"/>
    </location>
</feature>
<keyword evidence="1" id="KW-0472">Membrane</keyword>
<comment type="caution">
    <text evidence="2">The sequence shown here is derived from an EMBL/GenBank/DDBJ whole genome shotgun (WGS) entry which is preliminary data.</text>
</comment>
<gene>
    <name evidence="2" type="ORF">GCM10010178_76550</name>
</gene>